<comment type="caution">
    <text evidence="5">The sequence shown here is derived from an EMBL/GenBank/DDBJ whole genome shotgun (WGS) entry which is preliminary data.</text>
</comment>
<proteinExistence type="inferred from homology"/>
<evidence type="ECO:0000256" key="3">
    <source>
        <dbReference type="ARBA" id="ARBA00022649"/>
    </source>
</evidence>
<comment type="function">
    <text evidence="4">Antitoxin component of a type II toxin-antitoxin (TA) system. Neutralizes the effect of toxin ParE.</text>
</comment>
<sequence length="93" mass="10274">MRSTQQMSITLPIEMAALVKAKVAAGEYASESEVIRDGLRVLLARDRAMEDWLRDEVIPAAAALKAEPERALSVEQVREHMAAKRQRKGTGKA</sequence>
<keyword evidence="3" id="KW-1277">Toxin-antitoxin system</keyword>
<evidence type="ECO:0000313" key="5">
    <source>
        <dbReference type="EMBL" id="KGE66242.1"/>
    </source>
</evidence>
<accession>A0A0A1Z0I8</accession>
<dbReference type="InterPro" id="IPR010985">
    <property type="entry name" value="Ribbon_hlx_hlx"/>
</dbReference>
<name>A0A0A1Z0I8_PSEFL</name>
<dbReference type="AlphaFoldDB" id="A0A0A1Z0I8"/>
<dbReference type="SUPFAM" id="SSF47598">
    <property type="entry name" value="Ribbon-helix-helix"/>
    <property type="match status" value="1"/>
</dbReference>
<dbReference type="EMBL" id="ASGY01000146">
    <property type="protein sequence ID" value="KGE66242.1"/>
    <property type="molecule type" value="Genomic_DNA"/>
</dbReference>
<reference evidence="5 6" key="1">
    <citation type="journal article" date="2013" name="Genome Announc.">
        <title>Draft Genome Sequence of Pseudomonas fluorescens LMG 5329, a White Line-Inducing Principle-Producing Bioindicator for the Mushroom Pathogen Pseudomonas tolaasii.</title>
        <authorList>
            <person name="Ghequire M.G."/>
            <person name="Rokni-Zadeh H."/>
            <person name="Zarrineh P."/>
            <person name="De Mot R."/>
        </authorList>
    </citation>
    <scope>NUCLEOTIDE SEQUENCE [LARGE SCALE GENOMIC DNA]</scope>
    <source>
        <strain evidence="5 6">LMG 5329</strain>
    </source>
</reference>
<protein>
    <recommendedName>
        <fullName evidence="2">Antitoxin ParD</fullName>
    </recommendedName>
</protein>
<comment type="similarity">
    <text evidence="1">Belongs to the ParD antitoxin family.</text>
</comment>
<evidence type="ECO:0000313" key="6">
    <source>
        <dbReference type="Proteomes" id="UP000030060"/>
    </source>
</evidence>
<dbReference type="GO" id="GO:0006355">
    <property type="term" value="P:regulation of DNA-templated transcription"/>
    <property type="evidence" value="ECO:0007669"/>
    <property type="project" value="InterPro"/>
</dbReference>
<dbReference type="Pfam" id="PF03693">
    <property type="entry name" value="ParD_antitoxin"/>
    <property type="match status" value="1"/>
</dbReference>
<evidence type="ECO:0000256" key="1">
    <source>
        <dbReference type="ARBA" id="ARBA00008580"/>
    </source>
</evidence>
<gene>
    <name evidence="5" type="ORF">K814_0120235</name>
</gene>
<dbReference type="PANTHER" id="PTHR36582:SF2">
    <property type="entry name" value="ANTITOXIN PARD"/>
    <property type="match status" value="1"/>
</dbReference>
<organism evidence="5 6">
    <name type="scientific">Pseudomonas fluorescens LMG 5329</name>
    <dbReference type="NCBI Taxonomy" id="1324332"/>
    <lineage>
        <taxon>Bacteria</taxon>
        <taxon>Pseudomonadati</taxon>
        <taxon>Pseudomonadota</taxon>
        <taxon>Gammaproteobacteria</taxon>
        <taxon>Pseudomonadales</taxon>
        <taxon>Pseudomonadaceae</taxon>
        <taxon>Pseudomonas</taxon>
    </lineage>
</organism>
<evidence type="ECO:0000256" key="2">
    <source>
        <dbReference type="ARBA" id="ARBA00017940"/>
    </source>
</evidence>
<dbReference type="Proteomes" id="UP000030060">
    <property type="component" value="Unassembled WGS sequence"/>
</dbReference>
<dbReference type="InterPro" id="IPR038296">
    <property type="entry name" value="ParD_sf"/>
</dbReference>
<evidence type="ECO:0000256" key="4">
    <source>
        <dbReference type="ARBA" id="ARBA00037106"/>
    </source>
</evidence>
<dbReference type="InterPro" id="IPR022789">
    <property type="entry name" value="ParD"/>
</dbReference>
<dbReference type="PANTHER" id="PTHR36582">
    <property type="entry name" value="ANTITOXIN PARD"/>
    <property type="match status" value="1"/>
</dbReference>
<dbReference type="Gene3D" id="6.10.10.120">
    <property type="entry name" value="Antitoxin ParD1-like"/>
    <property type="match status" value="1"/>
</dbReference>